<gene>
    <name evidence="2" type="ORF">PISMIDRAFT_689166</name>
</gene>
<name>A0A0C9YFU6_9AGAM</name>
<dbReference type="Proteomes" id="UP000054018">
    <property type="component" value="Unassembled WGS sequence"/>
</dbReference>
<dbReference type="AlphaFoldDB" id="A0A0C9YFU6"/>
<dbReference type="HOGENOM" id="CLU_3038058_0_0_1"/>
<sequence length="55" mass="6047">MSTVTVVRYTIQKPPSTGNGALKSQRHGLGLREIQGMCHHGTTQWVGGKRRSLND</sequence>
<feature type="non-terminal residue" evidence="2">
    <location>
        <position position="55"/>
    </location>
</feature>
<evidence type="ECO:0000313" key="3">
    <source>
        <dbReference type="Proteomes" id="UP000054018"/>
    </source>
</evidence>
<evidence type="ECO:0000313" key="2">
    <source>
        <dbReference type="EMBL" id="KIK12814.1"/>
    </source>
</evidence>
<feature type="region of interest" description="Disordered" evidence="1">
    <location>
        <begin position="1"/>
        <end position="24"/>
    </location>
</feature>
<proteinExistence type="predicted"/>
<dbReference type="EMBL" id="KN834045">
    <property type="protein sequence ID" value="KIK12814.1"/>
    <property type="molecule type" value="Genomic_DNA"/>
</dbReference>
<evidence type="ECO:0000256" key="1">
    <source>
        <dbReference type="SAM" id="MobiDB-lite"/>
    </source>
</evidence>
<keyword evidence="3" id="KW-1185">Reference proteome</keyword>
<protein>
    <submittedName>
        <fullName evidence="2">Uncharacterized protein</fullName>
    </submittedName>
</protein>
<organism evidence="2 3">
    <name type="scientific">Pisolithus microcarpus 441</name>
    <dbReference type="NCBI Taxonomy" id="765257"/>
    <lineage>
        <taxon>Eukaryota</taxon>
        <taxon>Fungi</taxon>
        <taxon>Dikarya</taxon>
        <taxon>Basidiomycota</taxon>
        <taxon>Agaricomycotina</taxon>
        <taxon>Agaricomycetes</taxon>
        <taxon>Agaricomycetidae</taxon>
        <taxon>Boletales</taxon>
        <taxon>Sclerodermatineae</taxon>
        <taxon>Pisolithaceae</taxon>
        <taxon>Pisolithus</taxon>
    </lineage>
</organism>
<accession>A0A0C9YFU6</accession>
<reference evidence="2 3" key="1">
    <citation type="submission" date="2014-04" db="EMBL/GenBank/DDBJ databases">
        <authorList>
            <consortium name="DOE Joint Genome Institute"/>
            <person name="Kuo A."/>
            <person name="Kohler A."/>
            <person name="Costa M.D."/>
            <person name="Nagy L.G."/>
            <person name="Floudas D."/>
            <person name="Copeland A."/>
            <person name="Barry K.W."/>
            <person name="Cichocki N."/>
            <person name="Veneault-Fourrey C."/>
            <person name="LaButti K."/>
            <person name="Lindquist E.A."/>
            <person name="Lipzen A."/>
            <person name="Lundell T."/>
            <person name="Morin E."/>
            <person name="Murat C."/>
            <person name="Sun H."/>
            <person name="Tunlid A."/>
            <person name="Henrissat B."/>
            <person name="Grigoriev I.V."/>
            <person name="Hibbett D.S."/>
            <person name="Martin F."/>
            <person name="Nordberg H.P."/>
            <person name="Cantor M.N."/>
            <person name="Hua S.X."/>
        </authorList>
    </citation>
    <scope>NUCLEOTIDE SEQUENCE [LARGE SCALE GENOMIC DNA]</scope>
    <source>
        <strain evidence="2 3">441</strain>
    </source>
</reference>
<reference evidence="3" key="2">
    <citation type="submission" date="2015-01" db="EMBL/GenBank/DDBJ databases">
        <title>Evolutionary Origins and Diversification of the Mycorrhizal Mutualists.</title>
        <authorList>
            <consortium name="DOE Joint Genome Institute"/>
            <consortium name="Mycorrhizal Genomics Consortium"/>
            <person name="Kohler A."/>
            <person name="Kuo A."/>
            <person name="Nagy L.G."/>
            <person name="Floudas D."/>
            <person name="Copeland A."/>
            <person name="Barry K.W."/>
            <person name="Cichocki N."/>
            <person name="Veneault-Fourrey C."/>
            <person name="LaButti K."/>
            <person name="Lindquist E.A."/>
            <person name="Lipzen A."/>
            <person name="Lundell T."/>
            <person name="Morin E."/>
            <person name="Murat C."/>
            <person name="Riley R."/>
            <person name="Ohm R."/>
            <person name="Sun H."/>
            <person name="Tunlid A."/>
            <person name="Henrissat B."/>
            <person name="Grigoriev I.V."/>
            <person name="Hibbett D.S."/>
            <person name="Martin F."/>
        </authorList>
    </citation>
    <scope>NUCLEOTIDE SEQUENCE [LARGE SCALE GENOMIC DNA]</scope>
    <source>
        <strain evidence="3">441</strain>
    </source>
</reference>